<gene>
    <name evidence="1" type="ORF">OJ254_28510</name>
</gene>
<evidence type="ECO:0000313" key="2">
    <source>
        <dbReference type="Proteomes" id="UP001164959"/>
    </source>
</evidence>
<name>A0ABY6PJ96_9ACTN</name>
<evidence type="ECO:0000313" key="1">
    <source>
        <dbReference type="EMBL" id="UZJ33500.1"/>
    </source>
</evidence>
<proteinExistence type="predicted"/>
<sequence length="402" mass="44695">MFVIKIPIAEYLERAFTAAEETDYAGIVLAIGREADSGQLISSVMASWSSLHSVTREHFAVISPDASKGSHMTTVANPGVEPEALGAPGIETAMVDDREWDRAFWRALPVKRGQDPLQVGAAISERRPSTKRAGVKAVTSTVNEMAKFLGLSESLIPCVAVASMWEKRILVLPTSSQFDIYPFLKSAIETFEEEATAVDDIRRELRAAQDDFARESYAASKEVRSRKRRVDNMRADWLKQETSLLGELRLTVAPKVEPLMEELQAALNNCRQAPEPALRVLAEVKCAISELPNDRLHRKIESATRKVREGFAEEGEARERLAVAEEELRKIGRTYENVRILRHLYEEARAAVSLSSHVRAAAPVVGIRTVKGKALGSTPWATEILQRQVDKVVSIPLKRQME</sequence>
<organism evidence="1 2">
    <name type="scientific">Streptomyces endophytica</name>
    <dbReference type="NCBI Taxonomy" id="2991496"/>
    <lineage>
        <taxon>Bacteria</taxon>
        <taxon>Bacillati</taxon>
        <taxon>Actinomycetota</taxon>
        <taxon>Actinomycetes</taxon>
        <taxon>Kitasatosporales</taxon>
        <taxon>Streptomycetaceae</taxon>
        <taxon>Streptomyces</taxon>
    </lineage>
</organism>
<dbReference type="EMBL" id="CP110636">
    <property type="protein sequence ID" value="UZJ33500.1"/>
    <property type="molecule type" value="Genomic_DNA"/>
</dbReference>
<reference evidence="1" key="1">
    <citation type="submission" date="2022-11" db="EMBL/GenBank/DDBJ databases">
        <title>Identification and genomic analyses of a novel endophytic actinobacterium Streptomyces endophytica sp. nov. with potential for biocontrol of Yam anthracnose.</title>
        <authorList>
            <person name="Huang X."/>
        </authorList>
    </citation>
    <scope>NUCLEOTIDE SEQUENCE</scope>
    <source>
        <strain evidence="1">HNM0140</strain>
    </source>
</reference>
<dbReference type="RefSeq" id="WP_265364677.1">
    <property type="nucleotide sequence ID" value="NZ_CP110636.1"/>
</dbReference>
<keyword evidence="2" id="KW-1185">Reference proteome</keyword>
<accession>A0ABY6PJ96</accession>
<protein>
    <submittedName>
        <fullName evidence="1">Uncharacterized protein</fullName>
    </submittedName>
</protein>
<dbReference type="Proteomes" id="UP001164959">
    <property type="component" value="Chromosome"/>
</dbReference>